<proteinExistence type="predicted"/>
<gene>
    <name evidence="1" type="ORF">L195_g040565</name>
</gene>
<reference evidence="1 2" key="2">
    <citation type="journal article" date="2017" name="Front. Plant Sci.">
        <title>Gene Classification and Mining of Molecular Markers Useful in Red Clover (Trifolium pratense) Breeding.</title>
        <authorList>
            <person name="Istvanek J."/>
            <person name="Dluhosova J."/>
            <person name="Dluhos P."/>
            <person name="Patkova L."/>
            <person name="Nedelnik J."/>
            <person name="Repkova J."/>
        </authorList>
    </citation>
    <scope>NUCLEOTIDE SEQUENCE [LARGE SCALE GENOMIC DNA]</scope>
    <source>
        <strain evidence="2">cv. Tatra</strain>
        <tissue evidence="1">Young leaves</tissue>
    </source>
</reference>
<accession>A0A2K3M160</accession>
<sequence>MSTNYQRPPSTTTITPLISALIIVDHHSTLTSTIFTPIVANCLENVKKQQKLLFWCPERNFGVPGEIVQQKKRLVSVSVPQAEKFVPQAEKVAPR</sequence>
<organism evidence="1 2">
    <name type="scientific">Trifolium pratense</name>
    <name type="common">Red clover</name>
    <dbReference type="NCBI Taxonomy" id="57577"/>
    <lineage>
        <taxon>Eukaryota</taxon>
        <taxon>Viridiplantae</taxon>
        <taxon>Streptophyta</taxon>
        <taxon>Embryophyta</taxon>
        <taxon>Tracheophyta</taxon>
        <taxon>Spermatophyta</taxon>
        <taxon>Magnoliopsida</taxon>
        <taxon>eudicotyledons</taxon>
        <taxon>Gunneridae</taxon>
        <taxon>Pentapetalae</taxon>
        <taxon>rosids</taxon>
        <taxon>fabids</taxon>
        <taxon>Fabales</taxon>
        <taxon>Fabaceae</taxon>
        <taxon>Papilionoideae</taxon>
        <taxon>50 kb inversion clade</taxon>
        <taxon>NPAAA clade</taxon>
        <taxon>Hologalegina</taxon>
        <taxon>IRL clade</taxon>
        <taxon>Trifolieae</taxon>
        <taxon>Trifolium</taxon>
    </lineage>
</organism>
<dbReference type="EMBL" id="ASHM01046511">
    <property type="protein sequence ID" value="PNX84504.1"/>
    <property type="molecule type" value="Genomic_DNA"/>
</dbReference>
<dbReference type="AlphaFoldDB" id="A0A2K3M160"/>
<evidence type="ECO:0000313" key="1">
    <source>
        <dbReference type="EMBL" id="PNX84504.1"/>
    </source>
</evidence>
<reference evidence="1 2" key="1">
    <citation type="journal article" date="2014" name="Am. J. Bot.">
        <title>Genome assembly and annotation for red clover (Trifolium pratense; Fabaceae).</title>
        <authorList>
            <person name="Istvanek J."/>
            <person name="Jaros M."/>
            <person name="Krenek A."/>
            <person name="Repkova J."/>
        </authorList>
    </citation>
    <scope>NUCLEOTIDE SEQUENCE [LARGE SCALE GENOMIC DNA]</scope>
    <source>
        <strain evidence="2">cv. Tatra</strain>
        <tissue evidence="1">Young leaves</tissue>
    </source>
</reference>
<dbReference type="Proteomes" id="UP000236291">
    <property type="component" value="Unassembled WGS sequence"/>
</dbReference>
<protein>
    <submittedName>
        <fullName evidence="1">Uncharacterized protein</fullName>
    </submittedName>
</protein>
<comment type="caution">
    <text evidence="1">The sequence shown here is derived from an EMBL/GenBank/DDBJ whole genome shotgun (WGS) entry which is preliminary data.</text>
</comment>
<name>A0A2K3M160_TRIPR</name>
<feature type="non-terminal residue" evidence="1">
    <location>
        <position position="95"/>
    </location>
</feature>
<evidence type="ECO:0000313" key="2">
    <source>
        <dbReference type="Proteomes" id="UP000236291"/>
    </source>
</evidence>